<name>A0A4U1BNA5_9GAMM</name>
<dbReference type="OrthoDB" id="6208912at2"/>
<evidence type="ECO:0000313" key="3">
    <source>
        <dbReference type="Proteomes" id="UP000305675"/>
    </source>
</evidence>
<keyword evidence="3" id="KW-1185">Reference proteome</keyword>
<sequence length="783" mass="90469">MQNHSELIQQLTPLLQDENFDSLLDQSTSHLSDSDRFLVRMEMRRLNQNCQRRIDMSNQSERCDWVELDGLEHRITAEAEHTLRQQLELYGGRYTVGAYEALMDSLKPEPEPELGADEEPEALRPFNMATLPMGYYIRRRETRHSFTSNVTLWQQDGAPVEGRTLDLSPRGVKLRCRTPWFPEPTKPIFVSYTDIAKEFTVPELKQGVSYELVEREERKDGAQFRLKRTDDDDKLDNTFERILSVSRLRTRPELNHLIKTARSRGYERQYLPRLASVPVAMSLKGGKLQPSMVLQTPTNSAQIDYWLDERGASQLSSALTDKRIARILKQPKESSHQLMYSFVHYHGDHKLFFSATLFELQQQELLNCFLKHAAGKDEFRVHHLQMHSIGERDRQWATHSPVNGRQSQALVNQQLNGVSLLIHMESHRPERPEIYQALYSDQHVNQLRQFGQLRVSGAEPRAIPCEQQELRREPRFALQTKVQIEVQGVEITGRTLDVSPRGLRVQLEESINIAPGSQLKLAFPDLQPLAGKLKLKNLDYQLVRHQKGVVLHLKVSTEQNHSGVVFLSHLLHQNRDKMTQVGSKMQHRQLFEGMKNLVLKRLYSLPVFIHKEGPKFVANLAGNSLVPSSCYQSLVDMDGLDLDAIFDHADIKQRYEELAKQKHDSPAWFGTLIVYWPQDREQRQVWELSQFADSQQLRHKMEQLYATGHLKVLSIQLDKAKRPDLDYLQAELAAISTHALHRAKELEQMLWQIEVVAEIRDITPEYLQQYLEVVETGPATAAH</sequence>
<dbReference type="InterPro" id="IPR009875">
    <property type="entry name" value="PilZ_domain"/>
</dbReference>
<proteinExistence type="predicted"/>
<comment type="caution">
    <text evidence="2">The sequence shown here is derived from an EMBL/GenBank/DDBJ whole genome shotgun (WGS) entry which is preliminary data.</text>
</comment>
<protein>
    <submittedName>
        <fullName evidence="2">PilZ domain-containing protein</fullName>
    </submittedName>
</protein>
<reference evidence="2 3" key="1">
    <citation type="submission" date="2019-04" db="EMBL/GenBank/DDBJ databases">
        <authorList>
            <person name="Hwang J.C."/>
        </authorList>
    </citation>
    <scope>NUCLEOTIDE SEQUENCE [LARGE SCALE GENOMIC DNA]</scope>
    <source>
        <strain evidence="2 3">IMCC35002</strain>
    </source>
</reference>
<dbReference type="Proteomes" id="UP000305675">
    <property type="component" value="Unassembled WGS sequence"/>
</dbReference>
<evidence type="ECO:0000259" key="1">
    <source>
        <dbReference type="Pfam" id="PF07238"/>
    </source>
</evidence>
<dbReference type="Gene3D" id="2.40.10.220">
    <property type="entry name" value="predicted glycosyltransferase like domains"/>
    <property type="match status" value="1"/>
</dbReference>
<dbReference type="AlphaFoldDB" id="A0A4U1BNA5"/>
<dbReference type="SUPFAM" id="SSF141371">
    <property type="entry name" value="PilZ domain-like"/>
    <property type="match status" value="2"/>
</dbReference>
<evidence type="ECO:0000313" key="2">
    <source>
        <dbReference type="EMBL" id="TKB55403.1"/>
    </source>
</evidence>
<feature type="domain" description="PilZ" evidence="1">
    <location>
        <begin position="470"/>
        <end position="548"/>
    </location>
</feature>
<gene>
    <name evidence="2" type="ORF">FCL42_09420</name>
</gene>
<dbReference type="GO" id="GO:0035438">
    <property type="term" value="F:cyclic-di-GMP binding"/>
    <property type="evidence" value="ECO:0007669"/>
    <property type="project" value="InterPro"/>
</dbReference>
<accession>A0A4U1BNA5</accession>
<dbReference type="EMBL" id="SWCJ01000005">
    <property type="protein sequence ID" value="TKB55403.1"/>
    <property type="molecule type" value="Genomic_DNA"/>
</dbReference>
<feature type="domain" description="PilZ" evidence="1">
    <location>
        <begin position="138"/>
        <end position="242"/>
    </location>
</feature>
<dbReference type="RefSeq" id="WP_136863160.1">
    <property type="nucleotide sequence ID" value="NZ_SWCJ01000005.1"/>
</dbReference>
<organism evidence="2 3">
    <name type="scientific">Ferrimonas aestuarii</name>
    <dbReference type="NCBI Taxonomy" id="2569539"/>
    <lineage>
        <taxon>Bacteria</taxon>
        <taxon>Pseudomonadati</taxon>
        <taxon>Pseudomonadota</taxon>
        <taxon>Gammaproteobacteria</taxon>
        <taxon>Alteromonadales</taxon>
        <taxon>Ferrimonadaceae</taxon>
        <taxon>Ferrimonas</taxon>
    </lineage>
</organism>
<dbReference type="Pfam" id="PF07238">
    <property type="entry name" value="PilZ"/>
    <property type="match status" value="2"/>
</dbReference>